<feature type="chain" id="PRO_5022986502" evidence="1">
    <location>
        <begin position="25"/>
        <end position="479"/>
    </location>
</feature>
<dbReference type="Pfam" id="PF07396">
    <property type="entry name" value="Porin_O_P"/>
    <property type="match status" value="1"/>
</dbReference>
<gene>
    <name evidence="2" type="primary">oprP</name>
    <name evidence="2" type="ORF">Pan14r_50070</name>
</gene>
<organism evidence="2 3">
    <name type="scientific">Crateriforma conspicua</name>
    <dbReference type="NCBI Taxonomy" id="2527996"/>
    <lineage>
        <taxon>Bacteria</taxon>
        <taxon>Pseudomonadati</taxon>
        <taxon>Planctomycetota</taxon>
        <taxon>Planctomycetia</taxon>
        <taxon>Planctomycetales</taxon>
        <taxon>Planctomycetaceae</taxon>
        <taxon>Crateriforma</taxon>
    </lineage>
</organism>
<evidence type="ECO:0000256" key="1">
    <source>
        <dbReference type="SAM" id="SignalP"/>
    </source>
</evidence>
<dbReference type="InterPro" id="IPR023614">
    <property type="entry name" value="Porin_dom_sf"/>
</dbReference>
<evidence type="ECO:0000313" key="2">
    <source>
        <dbReference type="EMBL" id="TWT65462.1"/>
    </source>
</evidence>
<comment type="caution">
    <text evidence="2">The sequence shown here is derived from an EMBL/GenBank/DDBJ whole genome shotgun (WGS) entry which is preliminary data.</text>
</comment>
<dbReference type="AlphaFoldDB" id="A0A5C5XV51"/>
<keyword evidence="1" id="KW-0732">Signal</keyword>
<evidence type="ECO:0000313" key="3">
    <source>
        <dbReference type="Proteomes" id="UP000317238"/>
    </source>
</evidence>
<sequence precursor="true">MIHNHSRRSPIDGCVCLICLSAFANLLVSTAAAQSSAPASLANENRVQPSGQMVEADWEQTAASLQSQIDALQRAGNEPVFCYDPQPVAKPTYPNVRLTGFFHADALWASQSLENQIAVGNGVAADGDVQDGADFRRARLAAVGQAWDNIDYMLEMDFAFPGRPSFMDVWLEIDDVVGTSNLRIGQFRQPFGMDGLTSVKEMTFLERGLPFAFLPFRQIGAMLHGHSHDELATYAVSGFRFPSDTFGGNVGDNGGYGLATRVTGLLVNRPDAGGLLHIGGGYSFIDPANDLVRYRNQPEVFVGETGGGALVPTGVPGNLPPFVDTGLLPTENVNLASLEIAMSYGSFYAQSEAITAFVNRRGGDSLTLPGMYAHAGYFLTGETRVYNGKSGVFGRVKPNRNVGKDGGIGAWEIAARWSAIDLNDADIQGGRLNNLTGGLNWYLNPNTKFQFNYIHAMLDSPINGSSNADLFAMRAQVDF</sequence>
<dbReference type="Proteomes" id="UP000317238">
    <property type="component" value="Unassembled WGS sequence"/>
</dbReference>
<accession>A0A5C5XV51</accession>
<protein>
    <submittedName>
        <fullName evidence="2">Porin P</fullName>
    </submittedName>
</protein>
<dbReference type="Gene3D" id="2.40.160.10">
    <property type="entry name" value="Porin"/>
    <property type="match status" value="1"/>
</dbReference>
<name>A0A5C5XV51_9PLAN</name>
<keyword evidence="3" id="KW-1185">Reference proteome</keyword>
<dbReference type="EMBL" id="SJPL01000002">
    <property type="protein sequence ID" value="TWT65462.1"/>
    <property type="molecule type" value="Genomic_DNA"/>
</dbReference>
<dbReference type="SUPFAM" id="SSF56935">
    <property type="entry name" value="Porins"/>
    <property type="match status" value="1"/>
</dbReference>
<proteinExistence type="predicted"/>
<reference evidence="2 3" key="1">
    <citation type="submission" date="2019-02" db="EMBL/GenBank/DDBJ databases">
        <title>Deep-cultivation of Planctomycetes and their phenomic and genomic characterization uncovers novel biology.</title>
        <authorList>
            <person name="Wiegand S."/>
            <person name="Jogler M."/>
            <person name="Boedeker C."/>
            <person name="Pinto D."/>
            <person name="Vollmers J."/>
            <person name="Rivas-Marin E."/>
            <person name="Kohn T."/>
            <person name="Peeters S.H."/>
            <person name="Heuer A."/>
            <person name="Rast P."/>
            <person name="Oberbeckmann S."/>
            <person name="Bunk B."/>
            <person name="Jeske O."/>
            <person name="Meyerdierks A."/>
            <person name="Storesund J.E."/>
            <person name="Kallscheuer N."/>
            <person name="Luecker S."/>
            <person name="Lage O.M."/>
            <person name="Pohl T."/>
            <person name="Merkel B.J."/>
            <person name="Hornburger P."/>
            <person name="Mueller R.-W."/>
            <person name="Bruemmer F."/>
            <person name="Labrenz M."/>
            <person name="Spormann A.M."/>
            <person name="Op Den Camp H."/>
            <person name="Overmann J."/>
            <person name="Amann R."/>
            <person name="Jetten M.S.M."/>
            <person name="Mascher T."/>
            <person name="Medema M.H."/>
            <person name="Devos D.P."/>
            <person name="Kaster A.-K."/>
            <person name="Ovreas L."/>
            <person name="Rohde M."/>
            <person name="Galperin M.Y."/>
            <person name="Jogler C."/>
        </authorList>
    </citation>
    <scope>NUCLEOTIDE SEQUENCE [LARGE SCALE GENOMIC DNA]</scope>
    <source>
        <strain evidence="2 3">Pan14r</strain>
    </source>
</reference>
<dbReference type="InterPro" id="IPR010870">
    <property type="entry name" value="Porin_O/P"/>
</dbReference>
<feature type="signal peptide" evidence="1">
    <location>
        <begin position="1"/>
        <end position="24"/>
    </location>
</feature>